<dbReference type="Proteomes" id="UP000464787">
    <property type="component" value="Chromosome"/>
</dbReference>
<evidence type="ECO:0000313" key="1">
    <source>
        <dbReference type="EMBL" id="QHJ00017.1"/>
    </source>
</evidence>
<protein>
    <recommendedName>
        <fullName evidence="3">DUF1521 domain-containing protein</fullName>
    </recommendedName>
</protein>
<evidence type="ECO:0000313" key="2">
    <source>
        <dbReference type="Proteomes" id="UP000464787"/>
    </source>
</evidence>
<keyword evidence="2" id="KW-1185">Reference proteome</keyword>
<dbReference type="RefSeq" id="WP_160553827.1">
    <property type="nucleotide sequence ID" value="NZ_CP047650.1"/>
</dbReference>
<organism evidence="1 2">
    <name type="scientific">Xylophilus rhododendri</name>
    <dbReference type="NCBI Taxonomy" id="2697032"/>
    <lineage>
        <taxon>Bacteria</taxon>
        <taxon>Pseudomonadati</taxon>
        <taxon>Pseudomonadota</taxon>
        <taxon>Betaproteobacteria</taxon>
        <taxon>Burkholderiales</taxon>
        <taxon>Xylophilus</taxon>
    </lineage>
</organism>
<evidence type="ECO:0008006" key="3">
    <source>
        <dbReference type="Google" id="ProtNLM"/>
    </source>
</evidence>
<sequence length="335" mass="36726">MFAPNYSSFAARPDYAGNYESVRRRAQGCHSERHRNFFNQNQAEIQRRCSSRDPYGWRMDGNTRYENHVPAQTQIAEQTDTSAVILAGNNKLTFNKADQSMLVQNADGTQQSYSFKEWGDPHNVVNGQDIGTSHENLGIQLQDGTRIRMLMGNGAGGAAVAGKADYLDTVAIQSPDGTGAVVSGISGPGKLGVTPLDSSYASEFMADQALSKFGNYAPAWVGIRNGQLIDTSNGQIVHDQYGLNRLDEQTRNNQAANNLYQQGYVPMNLASQYDSPFGQYTPQMAAASQAQMAQLMHRLQRLQARTGEGFAQVQMLLAQHHLPQSLGWGWPSISG</sequence>
<dbReference type="KEGG" id="xyk:GT347_19735"/>
<dbReference type="AlphaFoldDB" id="A0A857J819"/>
<dbReference type="EMBL" id="CP047650">
    <property type="protein sequence ID" value="QHJ00017.1"/>
    <property type="molecule type" value="Genomic_DNA"/>
</dbReference>
<gene>
    <name evidence="1" type="ORF">GT347_19735</name>
</gene>
<reference evidence="1 2" key="1">
    <citation type="submission" date="2020-01" db="EMBL/GenBank/DDBJ databases">
        <title>Genome sequencing of strain KACC 21265.</title>
        <authorList>
            <person name="Heo J."/>
            <person name="Kim S.-J."/>
            <person name="Kim J.-S."/>
            <person name="Hong S.-B."/>
            <person name="Kwon S.-W."/>
        </authorList>
    </citation>
    <scope>NUCLEOTIDE SEQUENCE [LARGE SCALE GENOMIC DNA]</scope>
    <source>
        <strain evidence="1 2">KACC 21265</strain>
    </source>
</reference>
<proteinExistence type="predicted"/>
<accession>A0A857J819</accession>
<name>A0A857J819_9BURK</name>